<dbReference type="RefSeq" id="WP_091140121.1">
    <property type="nucleotide sequence ID" value="NZ_FMVF01000002.1"/>
</dbReference>
<sequence>MKNITLTALAILPFFVSCSTDPDRPAPADNVKRVETAKLAQEVNFTNQTFALTYNPDHTLDSAISDNGYYLLSYENGRISNVSGEMEDQAFDVDFTYSGNMIAGVTVNGVAKVITYDPVQKAYEVRDTAESLAKVTYFLNGDADLKEVQSFGNQGNFIDGKIYYYDDMQKGPLFNANRVTVQLAIACKKQALYSCAFGGFRPFKHFAGAHNGPMIMNNTFDAEGYVIDSDDNEQNFATFSYANL</sequence>
<keyword evidence="2" id="KW-1185">Reference proteome</keyword>
<organism evidence="1 2">
    <name type="scientific">Flavobacterium caeni</name>
    <dbReference type="NCBI Taxonomy" id="490189"/>
    <lineage>
        <taxon>Bacteria</taxon>
        <taxon>Pseudomonadati</taxon>
        <taxon>Bacteroidota</taxon>
        <taxon>Flavobacteriia</taxon>
        <taxon>Flavobacteriales</taxon>
        <taxon>Flavobacteriaceae</taxon>
        <taxon>Flavobacterium</taxon>
    </lineage>
</organism>
<evidence type="ECO:0000313" key="2">
    <source>
        <dbReference type="Proteomes" id="UP000199354"/>
    </source>
</evidence>
<name>A0A1G5AT17_9FLAO</name>
<protein>
    <submittedName>
        <fullName evidence="1">Uncharacterized protein</fullName>
    </submittedName>
</protein>
<gene>
    <name evidence="1" type="ORF">SAMN02927903_00138</name>
</gene>
<dbReference type="STRING" id="490189.SAMN02927903_00138"/>
<evidence type="ECO:0000313" key="1">
    <source>
        <dbReference type="EMBL" id="SCX80940.1"/>
    </source>
</evidence>
<dbReference type="EMBL" id="FMVF01000002">
    <property type="protein sequence ID" value="SCX80940.1"/>
    <property type="molecule type" value="Genomic_DNA"/>
</dbReference>
<dbReference type="Proteomes" id="UP000199354">
    <property type="component" value="Unassembled WGS sequence"/>
</dbReference>
<dbReference type="PROSITE" id="PS51257">
    <property type="entry name" value="PROKAR_LIPOPROTEIN"/>
    <property type="match status" value="1"/>
</dbReference>
<accession>A0A1G5AT17</accession>
<dbReference type="AlphaFoldDB" id="A0A1G5AT17"/>
<proteinExistence type="predicted"/>
<reference evidence="1 2" key="1">
    <citation type="submission" date="2016-10" db="EMBL/GenBank/DDBJ databases">
        <authorList>
            <person name="de Groot N.N."/>
        </authorList>
    </citation>
    <scope>NUCLEOTIDE SEQUENCE [LARGE SCALE GENOMIC DNA]</scope>
    <source>
        <strain evidence="1 2">CGMCC 1.7031</strain>
    </source>
</reference>